<evidence type="ECO:0000259" key="3">
    <source>
        <dbReference type="PROSITE" id="PS50076"/>
    </source>
</evidence>
<reference evidence="5" key="1">
    <citation type="submission" date="2025-08" db="UniProtKB">
        <authorList>
            <consortium name="RefSeq"/>
        </authorList>
    </citation>
    <scope>IDENTIFICATION</scope>
    <source>
        <tissue evidence="5">Whole sample</tissue>
    </source>
</reference>
<dbReference type="PANTHER" id="PTHR44145">
    <property type="entry name" value="DNAJ HOMOLOG SUBFAMILY A MEMBER 3, MITOCHONDRIAL"/>
    <property type="match status" value="1"/>
</dbReference>
<protein>
    <submittedName>
        <fullName evidence="5">DnaJ homolog subfamily C member 5B-like</fullName>
    </submittedName>
</protein>
<feature type="transmembrane region" description="Helical" evidence="2">
    <location>
        <begin position="234"/>
        <end position="255"/>
    </location>
</feature>
<keyword evidence="4" id="KW-1185">Reference proteome</keyword>
<dbReference type="RefSeq" id="XP_022328815.1">
    <property type="nucleotide sequence ID" value="XM_022473107.1"/>
</dbReference>
<dbReference type="SMART" id="SM00271">
    <property type="entry name" value="DnaJ"/>
    <property type="match status" value="1"/>
</dbReference>
<dbReference type="Proteomes" id="UP000694844">
    <property type="component" value="Chromosome 4"/>
</dbReference>
<evidence type="ECO:0000313" key="4">
    <source>
        <dbReference type="Proteomes" id="UP000694844"/>
    </source>
</evidence>
<dbReference type="CDD" id="cd06257">
    <property type="entry name" value="DnaJ"/>
    <property type="match status" value="1"/>
</dbReference>
<evidence type="ECO:0000313" key="5">
    <source>
        <dbReference type="RefSeq" id="XP_022328815.1"/>
    </source>
</evidence>
<dbReference type="OrthoDB" id="552049at2759"/>
<keyword evidence="2" id="KW-1133">Transmembrane helix</keyword>
<dbReference type="GeneID" id="111127835"/>
<accession>A0A8B8DM32</accession>
<dbReference type="AlphaFoldDB" id="A0A8B8DM32"/>
<keyword evidence="1" id="KW-0143">Chaperone</keyword>
<keyword evidence="2" id="KW-0472">Membrane</keyword>
<feature type="domain" description="J" evidence="3">
    <location>
        <begin position="35"/>
        <end position="100"/>
    </location>
</feature>
<dbReference type="InterPro" id="IPR036869">
    <property type="entry name" value="J_dom_sf"/>
</dbReference>
<dbReference type="InterPro" id="IPR051938">
    <property type="entry name" value="Apopto_cytoskel_mod"/>
</dbReference>
<organism evidence="4 5">
    <name type="scientific">Crassostrea virginica</name>
    <name type="common">Eastern oyster</name>
    <dbReference type="NCBI Taxonomy" id="6565"/>
    <lineage>
        <taxon>Eukaryota</taxon>
        <taxon>Metazoa</taxon>
        <taxon>Spiralia</taxon>
        <taxon>Lophotrochozoa</taxon>
        <taxon>Mollusca</taxon>
        <taxon>Bivalvia</taxon>
        <taxon>Autobranchia</taxon>
        <taxon>Pteriomorphia</taxon>
        <taxon>Ostreida</taxon>
        <taxon>Ostreoidea</taxon>
        <taxon>Ostreidae</taxon>
        <taxon>Crassostrea</taxon>
    </lineage>
</organism>
<evidence type="ECO:0000256" key="2">
    <source>
        <dbReference type="SAM" id="Phobius"/>
    </source>
</evidence>
<dbReference type="Pfam" id="PF00226">
    <property type="entry name" value="DnaJ"/>
    <property type="match status" value="1"/>
</dbReference>
<gene>
    <name evidence="5" type="primary">LOC111127835</name>
</gene>
<sequence length="264" mass="31726">MLCLSCPVKKSLNSYINSTCRILVLRHNATTQSQTHYQTLGVQNEASSKEIRSAYLELCKKHHPDANPSDPQAQKKFVQLQEAYNVLSSPKERAQYDMKISSNNRMKHGTQYTRSTGSPYSDEFMRQYYQAQARARQRRPEEEFYDGVKWSKEQQRMHEEQIDEMLRNEKERRQAYEKIFQEYNKNEKERRQAYEKVFREYYKNASREHMQGNPFGDGRARFYYDYHYPNQYSLSARMIIFLWTFLFFMMIVTILPDDSHSSNR</sequence>
<dbReference type="Gene3D" id="1.10.287.110">
    <property type="entry name" value="DnaJ domain"/>
    <property type="match status" value="1"/>
</dbReference>
<dbReference type="SUPFAM" id="SSF46565">
    <property type="entry name" value="Chaperone J-domain"/>
    <property type="match status" value="1"/>
</dbReference>
<proteinExistence type="predicted"/>
<evidence type="ECO:0000256" key="1">
    <source>
        <dbReference type="ARBA" id="ARBA00023186"/>
    </source>
</evidence>
<dbReference type="PROSITE" id="PS50076">
    <property type="entry name" value="DNAJ_2"/>
    <property type="match status" value="1"/>
</dbReference>
<keyword evidence="2" id="KW-0812">Transmembrane</keyword>
<dbReference type="PRINTS" id="PR00625">
    <property type="entry name" value="JDOMAIN"/>
</dbReference>
<dbReference type="KEGG" id="cvn:111127835"/>
<name>A0A8B8DM32_CRAVI</name>
<dbReference type="InterPro" id="IPR001623">
    <property type="entry name" value="DnaJ_domain"/>
</dbReference>
<dbReference type="PANTHER" id="PTHR44145:SF3">
    <property type="entry name" value="DNAJ HOMOLOG SUBFAMILY A MEMBER 3, MITOCHONDRIAL"/>
    <property type="match status" value="1"/>
</dbReference>